<keyword evidence="4" id="KW-1185">Reference proteome</keyword>
<evidence type="ECO:0000256" key="2">
    <source>
        <dbReference type="SAM" id="Phobius"/>
    </source>
</evidence>
<name>A0A7J0G077_9ERIC</name>
<feature type="transmembrane region" description="Helical" evidence="2">
    <location>
        <begin position="98"/>
        <end position="123"/>
    </location>
</feature>
<sequence>MDREQEEMQFLGLFGIYAKPYKIILSWQKPFSQITLSHPPSLLHLPRPRRGLRPPLLQDPPQRAPIGPNPQSAPNPTPTSPTSSPPSVVLPLSLQVRYFTFLLVFSLLSTAAVVYAIVAAYAGRDITFAIVPRSGRSSWSGYR</sequence>
<keyword evidence="2" id="KW-0472">Membrane</keyword>
<feature type="region of interest" description="Disordered" evidence="1">
    <location>
        <begin position="45"/>
        <end position="86"/>
    </location>
</feature>
<keyword evidence="2" id="KW-0812">Transmembrane</keyword>
<organism evidence="3 4">
    <name type="scientific">Actinidia rufa</name>
    <dbReference type="NCBI Taxonomy" id="165716"/>
    <lineage>
        <taxon>Eukaryota</taxon>
        <taxon>Viridiplantae</taxon>
        <taxon>Streptophyta</taxon>
        <taxon>Embryophyta</taxon>
        <taxon>Tracheophyta</taxon>
        <taxon>Spermatophyta</taxon>
        <taxon>Magnoliopsida</taxon>
        <taxon>eudicotyledons</taxon>
        <taxon>Gunneridae</taxon>
        <taxon>Pentapetalae</taxon>
        <taxon>asterids</taxon>
        <taxon>Ericales</taxon>
        <taxon>Actinidiaceae</taxon>
        <taxon>Actinidia</taxon>
    </lineage>
</organism>
<feature type="compositionally biased region" description="Low complexity" evidence="1">
    <location>
        <begin position="53"/>
        <end position="66"/>
    </location>
</feature>
<feature type="compositionally biased region" description="Pro residues" evidence="1">
    <location>
        <begin position="67"/>
        <end position="79"/>
    </location>
</feature>
<dbReference type="OrthoDB" id="1908649at2759"/>
<dbReference type="AlphaFoldDB" id="A0A7J0G077"/>
<dbReference type="Proteomes" id="UP000585474">
    <property type="component" value="Unassembled WGS sequence"/>
</dbReference>
<keyword evidence="2" id="KW-1133">Transmembrane helix</keyword>
<dbReference type="EMBL" id="BJWL01000016">
    <property type="protein sequence ID" value="GFZ04336.1"/>
    <property type="molecule type" value="Genomic_DNA"/>
</dbReference>
<comment type="caution">
    <text evidence="3">The sequence shown here is derived from an EMBL/GenBank/DDBJ whole genome shotgun (WGS) entry which is preliminary data.</text>
</comment>
<reference evidence="3 4" key="1">
    <citation type="submission" date="2019-07" db="EMBL/GenBank/DDBJ databases">
        <title>De Novo Assembly of kiwifruit Actinidia rufa.</title>
        <authorList>
            <person name="Sugita-Konishi S."/>
            <person name="Sato K."/>
            <person name="Mori E."/>
            <person name="Abe Y."/>
            <person name="Kisaki G."/>
            <person name="Hamano K."/>
            <person name="Suezawa K."/>
            <person name="Otani M."/>
            <person name="Fukuda T."/>
            <person name="Manabe T."/>
            <person name="Gomi K."/>
            <person name="Tabuchi M."/>
            <person name="Akimitsu K."/>
            <person name="Kataoka I."/>
        </authorList>
    </citation>
    <scope>NUCLEOTIDE SEQUENCE [LARGE SCALE GENOMIC DNA]</scope>
    <source>
        <strain evidence="4">cv. Fuchu</strain>
    </source>
</reference>
<evidence type="ECO:0000256" key="1">
    <source>
        <dbReference type="SAM" id="MobiDB-lite"/>
    </source>
</evidence>
<proteinExistence type="predicted"/>
<gene>
    <name evidence="3" type="ORF">Acr_16g0009600</name>
</gene>
<evidence type="ECO:0000313" key="4">
    <source>
        <dbReference type="Proteomes" id="UP000585474"/>
    </source>
</evidence>
<accession>A0A7J0G077</accession>
<evidence type="ECO:0000313" key="3">
    <source>
        <dbReference type="EMBL" id="GFZ04336.1"/>
    </source>
</evidence>
<protein>
    <submittedName>
        <fullName evidence="3">Uncharacterized protein</fullName>
    </submittedName>
</protein>